<dbReference type="EMBL" id="MRCG01000002">
    <property type="protein sequence ID" value="OKH50058.1"/>
    <property type="molecule type" value="Genomic_DNA"/>
</dbReference>
<dbReference type="OrthoDB" id="582639at2"/>
<dbReference type="STRING" id="549789.NIES30_04960"/>
<evidence type="ECO:0008006" key="3">
    <source>
        <dbReference type="Google" id="ProtNLM"/>
    </source>
</evidence>
<dbReference type="Pfam" id="PF14217">
    <property type="entry name" value="DUF4327"/>
    <property type="match status" value="1"/>
</dbReference>
<dbReference type="InterPro" id="IPR025477">
    <property type="entry name" value="DUF4327"/>
</dbReference>
<protein>
    <recommendedName>
        <fullName evidence="3">DUF4327 domain-containing protein</fullName>
    </recommendedName>
</protein>
<evidence type="ECO:0000313" key="1">
    <source>
        <dbReference type="EMBL" id="OKH50058.1"/>
    </source>
</evidence>
<comment type="caution">
    <text evidence="1">The sequence shown here is derived from an EMBL/GenBank/DDBJ whole genome shotgun (WGS) entry which is preliminary data.</text>
</comment>
<gene>
    <name evidence="1" type="ORF">NIES30_04960</name>
</gene>
<dbReference type="AlphaFoldDB" id="A0A1U7J9G9"/>
<keyword evidence="2" id="KW-1185">Reference proteome</keyword>
<organism evidence="1 2">
    <name type="scientific">Phormidium tenue NIES-30</name>
    <dbReference type="NCBI Taxonomy" id="549789"/>
    <lineage>
        <taxon>Bacteria</taxon>
        <taxon>Bacillati</taxon>
        <taxon>Cyanobacteriota</taxon>
        <taxon>Cyanophyceae</taxon>
        <taxon>Oscillatoriophycideae</taxon>
        <taxon>Oscillatoriales</taxon>
        <taxon>Oscillatoriaceae</taxon>
        <taxon>Phormidium</taxon>
    </lineage>
</organism>
<reference evidence="1 2" key="1">
    <citation type="submission" date="2016-11" db="EMBL/GenBank/DDBJ databases">
        <title>Draft Genome Sequences of Nine Cyanobacterial Strains from Diverse Habitats.</title>
        <authorList>
            <person name="Zhu T."/>
            <person name="Hou S."/>
            <person name="Lu X."/>
            <person name="Hess W.R."/>
        </authorList>
    </citation>
    <scope>NUCLEOTIDE SEQUENCE [LARGE SCALE GENOMIC DNA]</scope>
    <source>
        <strain evidence="1 2">NIES-30</strain>
    </source>
</reference>
<name>A0A1U7J9G9_9CYAN</name>
<evidence type="ECO:0000313" key="2">
    <source>
        <dbReference type="Proteomes" id="UP000185557"/>
    </source>
</evidence>
<sequence length="80" mass="9129">MTTTASSSTLTRHYTLDDIRDEAKQLVDCGTLDRCQPICALCGYIAAREWPFIEAELENHDYGLRDRIGDLIPHETWSND</sequence>
<accession>A0A1U7J9G9</accession>
<dbReference type="RefSeq" id="WP_073607298.1">
    <property type="nucleotide sequence ID" value="NZ_MRCG01000002.1"/>
</dbReference>
<dbReference type="Proteomes" id="UP000185557">
    <property type="component" value="Unassembled WGS sequence"/>
</dbReference>
<proteinExistence type="predicted"/>